<accession>A0A7X9UAZ1</accession>
<feature type="domain" description="HTH marR-type" evidence="1">
    <location>
        <begin position="1"/>
        <end position="136"/>
    </location>
</feature>
<protein>
    <submittedName>
        <fullName evidence="2">MarR family transcriptional regulator</fullName>
    </submittedName>
</protein>
<dbReference type="PANTHER" id="PTHR39515:SF2">
    <property type="entry name" value="HTH-TYPE TRANSCRIPTIONAL REGULATOR RV0880"/>
    <property type="match status" value="1"/>
</dbReference>
<dbReference type="InterPro" id="IPR036388">
    <property type="entry name" value="WH-like_DNA-bd_sf"/>
</dbReference>
<comment type="caution">
    <text evidence="2">The sequence shown here is derived from an EMBL/GenBank/DDBJ whole genome shotgun (WGS) entry which is preliminary data.</text>
</comment>
<dbReference type="PANTHER" id="PTHR39515">
    <property type="entry name" value="CONSERVED PROTEIN"/>
    <property type="match status" value="1"/>
</dbReference>
<dbReference type="SUPFAM" id="SSF46785">
    <property type="entry name" value="Winged helix' DNA-binding domain"/>
    <property type="match status" value="1"/>
</dbReference>
<dbReference type="EMBL" id="JABBCP010000001">
    <property type="protein sequence ID" value="NMF55180.1"/>
    <property type="molecule type" value="Genomic_DNA"/>
</dbReference>
<dbReference type="InterPro" id="IPR036390">
    <property type="entry name" value="WH_DNA-bd_sf"/>
</dbReference>
<organism evidence="2 3">
    <name type="scientific">Collinsella acetigenes</name>
    <dbReference type="NCBI Taxonomy" id="2713419"/>
    <lineage>
        <taxon>Bacteria</taxon>
        <taxon>Bacillati</taxon>
        <taxon>Actinomycetota</taxon>
        <taxon>Coriobacteriia</taxon>
        <taxon>Coriobacteriales</taxon>
        <taxon>Coriobacteriaceae</taxon>
        <taxon>Collinsella</taxon>
    </lineage>
</organism>
<sequence length="169" mass="19326">MADECEDLAQQLIREFSSMRRFMSTRVSNTVSGEMAVMRALMLADGKLSPSQIADRAWISTPRVANILRSLEAKGWITREPDKTDRRRVIVNVTDRSVAALEEKRRLSRRKTGEFLAELGPDDAHELVRLVHRMNEIIEKNQGARLREILYSENPKPENGFCDTPTTNK</sequence>
<dbReference type="Pfam" id="PF12802">
    <property type="entry name" value="MarR_2"/>
    <property type="match status" value="1"/>
</dbReference>
<dbReference type="AlphaFoldDB" id="A0A7X9UAZ1"/>
<name>A0A7X9UAZ1_9ACTN</name>
<evidence type="ECO:0000259" key="1">
    <source>
        <dbReference type="PROSITE" id="PS50995"/>
    </source>
</evidence>
<dbReference type="InterPro" id="IPR000835">
    <property type="entry name" value="HTH_MarR-typ"/>
</dbReference>
<dbReference type="InterPro" id="IPR052526">
    <property type="entry name" value="HTH-type_Bedaq_tolerance"/>
</dbReference>
<evidence type="ECO:0000313" key="2">
    <source>
        <dbReference type="EMBL" id="NMF55180.1"/>
    </source>
</evidence>
<dbReference type="PRINTS" id="PR00598">
    <property type="entry name" value="HTHMARR"/>
</dbReference>
<proteinExistence type="predicted"/>
<keyword evidence="3" id="KW-1185">Reference proteome</keyword>
<gene>
    <name evidence="2" type="ORF">HF320_02365</name>
</gene>
<dbReference type="PROSITE" id="PS50995">
    <property type="entry name" value="HTH_MARR_2"/>
    <property type="match status" value="1"/>
</dbReference>
<dbReference type="GO" id="GO:0003700">
    <property type="term" value="F:DNA-binding transcription factor activity"/>
    <property type="evidence" value="ECO:0007669"/>
    <property type="project" value="InterPro"/>
</dbReference>
<reference evidence="2 3" key="1">
    <citation type="submission" date="2020-04" db="EMBL/GenBank/DDBJ databases">
        <title>Collinsella sp. KGMB02528 nov., an anaerobic actinobacterium isolated from human feces.</title>
        <authorList>
            <person name="Han K.-I."/>
            <person name="Eom M.K."/>
            <person name="Kim J.-S."/>
            <person name="Lee K.C."/>
            <person name="Suh M.K."/>
            <person name="Park S.-H."/>
            <person name="Lee J.H."/>
            <person name="Kang S.W."/>
            <person name="Park J.-E."/>
            <person name="Oh B.S."/>
            <person name="Yu S.Y."/>
            <person name="Choi S.-H."/>
            <person name="Lee D.H."/>
            <person name="Yoon H."/>
            <person name="Kim B.-Y."/>
            <person name="Lee J.H."/>
            <person name="Lee J.-S."/>
        </authorList>
    </citation>
    <scope>NUCLEOTIDE SEQUENCE [LARGE SCALE GENOMIC DNA]</scope>
    <source>
        <strain evidence="2 3">KGMB02528</strain>
    </source>
</reference>
<evidence type="ECO:0000313" key="3">
    <source>
        <dbReference type="Proteomes" id="UP000546970"/>
    </source>
</evidence>
<dbReference type="SMART" id="SM00347">
    <property type="entry name" value="HTH_MARR"/>
    <property type="match status" value="1"/>
</dbReference>
<dbReference type="Gene3D" id="1.10.10.10">
    <property type="entry name" value="Winged helix-like DNA-binding domain superfamily/Winged helix DNA-binding domain"/>
    <property type="match status" value="1"/>
</dbReference>
<dbReference type="RefSeq" id="WP_169276884.1">
    <property type="nucleotide sequence ID" value="NZ_JABBCP010000001.1"/>
</dbReference>
<dbReference type="Proteomes" id="UP000546970">
    <property type="component" value="Unassembled WGS sequence"/>
</dbReference>